<feature type="binding site" evidence="13">
    <location>
        <position position="276"/>
    </location>
    <ligand>
        <name>S-adenosyl-L-methionine</name>
        <dbReference type="ChEBI" id="CHEBI:59789"/>
    </ligand>
</feature>
<dbReference type="CDD" id="cd02440">
    <property type="entry name" value="AdoMet_MTases"/>
    <property type="match status" value="1"/>
</dbReference>
<keyword evidence="8 13" id="KW-0949">S-adenosyl-L-methionine</keyword>
<comment type="catalytic activity">
    <reaction evidence="12">
        <text>cytidine(967) in 16S rRNA + S-adenosyl-L-methionine = 5-methylcytidine(967) in 16S rRNA + S-adenosyl-L-homocysteine + H(+)</text>
        <dbReference type="Rhea" id="RHEA:42748"/>
        <dbReference type="Rhea" id="RHEA-COMP:10219"/>
        <dbReference type="Rhea" id="RHEA-COMP:10220"/>
        <dbReference type="ChEBI" id="CHEBI:15378"/>
        <dbReference type="ChEBI" id="CHEBI:57856"/>
        <dbReference type="ChEBI" id="CHEBI:59789"/>
        <dbReference type="ChEBI" id="CHEBI:74483"/>
        <dbReference type="ChEBI" id="CHEBI:82748"/>
        <dbReference type="EC" id="2.1.1.176"/>
    </reaction>
</comment>
<evidence type="ECO:0000313" key="16">
    <source>
        <dbReference type="Proteomes" id="UP000221024"/>
    </source>
</evidence>
<dbReference type="Proteomes" id="UP000221024">
    <property type="component" value="Unassembled WGS sequence"/>
</dbReference>
<dbReference type="InterPro" id="IPR001678">
    <property type="entry name" value="MeTrfase_RsmB-F_NOP2_dom"/>
</dbReference>
<dbReference type="Gene3D" id="3.40.50.150">
    <property type="entry name" value="Vaccinia Virus protein VP39"/>
    <property type="match status" value="1"/>
</dbReference>
<keyword evidence="5" id="KW-0698">rRNA processing</keyword>
<dbReference type="NCBIfam" id="TIGR00563">
    <property type="entry name" value="rsmB"/>
    <property type="match status" value="1"/>
</dbReference>
<evidence type="ECO:0000256" key="1">
    <source>
        <dbReference type="ARBA" id="ARBA00002724"/>
    </source>
</evidence>
<evidence type="ECO:0000256" key="3">
    <source>
        <dbReference type="ARBA" id="ARBA00012140"/>
    </source>
</evidence>
<dbReference type="Pfam" id="PF01029">
    <property type="entry name" value="NusB"/>
    <property type="match status" value="1"/>
</dbReference>
<dbReference type="EMBL" id="PDEP01000008">
    <property type="protein sequence ID" value="PEN06553.1"/>
    <property type="molecule type" value="Genomic_DNA"/>
</dbReference>
<comment type="caution">
    <text evidence="13">Lacks conserved residue(s) required for the propagation of feature annotation.</text>
</comment>
<feature type="binding site" evidence="13">
    <location>
        <position position="320"/>
    </location>
    <ligand>
        <name>S-adenosyl-L-methionine</name>
        <dbReference type="ChEBI" id="CHEBI:59789"/>
    </ligand>
</feature>
<accession>A0A2H3NNI5</accession>
<name>A0A2H3NNI5_9BACT</name>
<protein>
    <recommendedName>
        <fullName evidence="3">16S rRNA (cytosine(967)-C(5))-methyltransferase</fullName>
        <ecNumber evidence="3">2.1.1.176</ecNumber>
    </recommendedName>
    <alternativeName>
        <fullName evidence="10">16S rRNA m5C967 methyltransferase</fullName>
    </alternativeName>
    <alternativeName>
        <fullName evidence="11">rRNA (cytosine-C(5)-)-methyltransferase RsmB</fullName>
    </alternativeName>
</protein>
<evidence type="ECO:0000256" key="10">
    <source>
        <dbReference type="ARBA" id="ARBA00030399"/>
    </source>
</evidence>
<dbReference type="OrthoDB" id="9810297at2"/>
<evidence type="ECO:0000256" key="8">
    <source>
        <dbReference type="ARBA" id="ARBA00022691"/>
    </source>
</evidence>
<evidence type="ECO:0000256" key="7">
    <source>
        <dbReference type="ARBA" id="ARBA00022679"/>
    </source>
</evidence>
<dbReference type="PANTHER" id="PTHR22807:SF61">
    <property type="entry name" value="NOL1_NOP2_SUN FAMILY PROTEIN _ ANTITERMINATION NUSB DOMAIN-CONTAINING PROTEIN"/>
    <property type="match status" value="1"/>
</dbReference>
<comment type="function">
    <text evidence="1">Specifically methylates the cytosine at position 967 (m5C967) of 16S rRNA.</text>
</comment>
<dbReference type="PANTHER" id="PTHR22807">
    <property type="entry name" value="NOP2 YEAST -RELATED NOL1/NOP2/FMU SUN DOMAIN-CONTAINING"/>
    <property type="match status" value="1"/>
</dbReference>
<dbReference type="PROSITE" id="PS51686">
    <property type="entry name" value="SAM_MT_RSMB_NOP"/>
    <property type="match status" value="1"/>
</dbReference>
<dbReference type="InterPro" id="IPR029063">
    <property type="entry name" value="SAM-dependent_MTases_sf"/>
</dbReference>
<keyword evidence="16" id="KW-1185">Reference proteome</keyword>
<keyword evidence="6 13" id="KW-0489">Methyltransferase</keyword>
<dbReference type="InterPro" id="IPR049560">
    <property type="entry name" value="MeTrfase_RsmB-F_NOP2_cat"/>
</dbReference>
<proteinExistence type="inferred from homology"/>
<sequence length="434" mass="47757">MADSTVSSARQLAYRALTRIDQTEAYVDQVDIGGTPRQRRQARDVVAGVTRQQRWLWFLITQLYNGTPNDLEPAVVRILKMGLYELLFQATPARAAVHQYVELAKDVVGKRVAGLVNGILRTADRQRDDLPQPDTGDPERDLAIRTSMPTWLVRRWAEARGLAKTEALLHRLNERPTYALHLFDVTPADLDDLGVAWTPSPYVDGMVRVEALQPVVQAGWLDEGRVMVQGEGAALVVDLLDPQPGDTVLDLCAAPGTKTRSIAHRMNGQGRVWANDHSAHRLQALQEAPGAPGIIETHTADARTLTPEDAPDAPTHVLLDVPCTGTGVLGRRADLRWRRTPNDVQELVALQDELLEAAARLVPPEGILVYSTCSLLPQENEERVQAFLDRHSDFEVAPPAHLPSDVQHNGFLQTDPVAHGTDGAFGARLRRTAA</sequence>
<gene>
    <name evidence="15" type="primary">rsmB</name>
    <name evidence="15" type="ORF">CRI93_09750</name>
</gene>
<feature type="active site" description="Nucleophile" evidence="13">
    <location>
        <position position="373"/>
    </location>
</feature>
<evidence type="ECO:0000256" key="11">
    <source>
        <dbReference type="ARBA" id="ARBA00031088"/>
    </source>
</evidence>
<dbReference type="GO" id="GO:0006355">
    <property type="term" value="P:regulation of DNA-templated transcription"/>
    <property type="evidence" value="ECO:0007669"/>
    <property type="project" value="InterPro"/>
</dbReference>
<dbReference type="AlphaFoldDB" id="A0A2H3NNI5"/>
<reference evidence="15 16" key="1">
    <citation type="submission" date="2017-10" db="EMBL/GenBank/DDBJ databases">
        <title>Draft genome of Longimonas halophila.</title>
        <authorList>
            <person name="Goh K.M."/>
            <person name="Shamsir M.S."/>
            <person name="Lim S.W."/>
        </authorList>
    </citation>
    <scope>NUCLEOTIDE SEQUENCE [LARGE SCALE GENOMIC DNA]</scope>
    <source>
        <strain evidence="15 16">KCTC 42399</strain>
    </source>
</reference>
<dbReference type="GO" id="GO:0008649">
    <property type="term" value="F:rRNA methyltransferase activity"/>
    <property type="evidence" value="ECO:0007669"/>
    <property type="project" value="InterPro"/>
</dbReference>
<dbReference type="SUPFAM" id="SSF48013">
    <property type="entry name" value="NusB-like"/>
    <property type="match status" value="1"/>
</dbReference>
<feature type="binding site" evidence="13">
    <location>
        <position position="301"/>
    </location>
    <ligand>
        <name>S-adenosyl-L-methionine</name>
        <dbReference type="ChEBI" id="CHEBI:59789"/>
    </ligand>
</feature>
<comment type="similarity">
    <text evidence="13">Belongs to the class I-like SAM-binding methyltransferase superfamily. RsmB/NOP family.</text>
</comment>
<evidence type="ECO:0000256" key="13">
    <source>
        <dbReference type="PROSITE-ProRule" id="PRU01023"/>
    </source>
</evidence>
<evidence type="ECO:0000256" key="4">
    <source>
        <dbReference type="ARBA" id="ARBA00022490"/>
    </source>
</evidence>
<dbReference type="InterPro" id="IPR035926">
    <property type="entry name" value="NusB-like_sf"/>
</dbReference>
<evidence type="ECO:0000256" key="2">
    <source>
        <dbReference type="ARBA" id="ARBA00004496"/>
    </source>
</evidence>
<feature type="domain" description="SAM-dependent MTase RsmB/NOP-type" evidence="14">
    <location>
        <begin position="161"/>
        <end position="432"/>
    </location>
</feature>
<dbReference type="GO" id="GO:0003723">
    <property type="term" value="F:RNA binding"/>
    <property type="evidence" value="ECO:0007669"/>
    <property type="project" value="UniProtKB-UniRule"/>
</dbReference>
<keyword evidence="9 13" id="KW-0694">RNA-binding</keyword>
<evidence type="ECO:0000256" key="9">
    <source>
        <dbReference type="ARBA" id="ARBA00022884"/>
    </source>
</evidence>
<dbReference type="GO" id="GO:0005737">
    <property type="term" value="C:cytoplasm"/>
    <property type="evidence" value="ECO:0007669"/>
    <property type="project" value="UniProtKB-SubCell"/>
</dbReference>
<comment type="caution">
    <text evidence="15">The sequence shown here is derived from an EMBL/GenBank/DDBJ whole genome shotgun (WGS) entry which is preliminary data.</text>
</comment>
<dbReference type="PRINTS" id="PR02008">
    <property type="entry name" value="RCMTFAMILY"/>
</dbReference>
<dbReference type="Pfam" id="PF01189">
    <property type="entry name" value="Methyltr_RsmB-F"/>
    <property type="match status" value="1"/>
</dbReference>
<comment type="subcellular location">
    <subcellularLocation>
        <location evidence="2">Cytoplasm</location>
    </subcellularLocation>
</comment>
<evidence type="ECO:0000256" key="6">
    <source>
        <dbReference type="ARBA" id="ARBA00022603"/>
    </source>
</evidence>
<dbReference type="SUPFAM" id="SSF53335">
    <property type="entry name" value="S-adenosyl-L-methionine-dependent methyltransferases"/>
    <property type="match status" value="1"/>
</dbReference>
<keyword evidence="4" id="KW-0963">Cytoplasm</keyword>
<dbReference type="InterPro" id="IPR006027">
    <property type="entry name" value="NusB_RsmB_TIM44"/>
</dbReference>
<evidence type="ECO:0000259" key="14">
    <source>
        <dbReference type="PROSITE" id="PS51686"/>
    </source>
</evidence>
<organism evidence="15 16">
    <name type="scientific">Longimonas halophila</name>
    <dbReference type="NCBI Taxonomy" id="1469170"/>
    <lineage>
        <taxon>Bacteria</taxon>
        <taxon>Pseudomonadati</taxon>
        <taxon>Rhodothermota</taxon>
        <taxon>Rhodothermia</taxon>
        <taxon>Rhodothermales</taxon>
        <taxon>Salisaetaceae</taxon>
        <taxon>Longimonas</taxon>
    </lineage>
</organism>
<dbReference type="RefSeq" id="WP_098062446.1">
    <property type="nucleotide sequence ID" value="NZ_PDEP01000008.1"/>
</dbReference>
<dbReference type="Gene3D" id="1.10.940.10">
    <property type="entry name" value="NusB-like"/>
    <property type="match status" value="1"/>
</dbReference>
<dbReference type="InterPro" id="IPR023267">
    <property type="entry name" value="RCMT"/>
</dbReference>
<dbReference type="InterPro" id="IPR004573">
    <property type="entry name" value="rRNA_ssu_MeTfrase_B"/>
</dbReference>
<dbReference type="EC" id="2.1.1.176" evidence="3"/>
<evidence type="ECO:0000256" key="12">
    <source>
        <dbReference type="ARBA" id="ARBA00047283"/>
    </source>
</evidence>
<evidence type="ECO:0000256" key="5">
    <source>
        <dbReference type="ARBA" id="ARBA00022552"/>
    </source>
</evidence>
<evidence type="ECO:0000313" key="15">
    <source>
        <dbReference type="EMBL" id="PEN06553.1"/>
    </source>
</evidence>
<keyword evidence="7 13" id="KW-0808">Transferase</keyword>